<organism evidence="1">
    <name type="scientific">marine sediment metagenome</name>
    <dbReference type="NCBI Taxonomy" id="412755"/>
    <lineage>
        <taxon>unclassified sequences</taxon>
        <taxon>metagenomes</taxon>
        <taxon>ecological metagenomes</taxon>
    </lineage>
</organism>
<evidence type="ECO:0000313" key="1">
    <source>
        <dbReference type="EMBL" id="KKL14485.1"/>
    </source>
</evidence>
<protein>
    <submittedName>
        <fullName evidence="1">Uncharacterized protein</fullName>
    </submittedName>
</protein>
<sequence>MVLIEKRYGWAYAGYDYRRLFGVNVELWTTSVDLDVALLGFWFSGSFGAWGYGGGDE</sequence>
<accession>A0A0F9AYH9</accession>
<dbReference type="AlphaFoldDB" id="A0A0F9AYH9"/>
<reference evidence="1" key="1">
    <citation type="journal article" date="2015" name="Nature">
        <title>Complex archaea that bridge the gap between prokaryotes and eukaryotes.</title>
        <authorList>
            <person name="Spang A."/>
            <person name="Saw J.H."/>
            <person name="Jorgensen S.L."/>
            <person name="Zaremba-Niedzwiedzka K."/>
            <person name="Martijn J."/>
            <person name="Lind A.E."/>
            <person name="van Eijk R."/>
            <person name="Schleper C."/>
            <person name="Guy L."/>
            <person name="Ettema T.J."/>
        </authorList>
    </citation>
    <scope>NUCLEOTIDE SEQUENCE</scope>
</reference>
<comment type="caution">
    <text evidence="1">The sequence shown here is derived from an EMBL/GenBank/DDBJ whole genome shotgun (WGS) entry which is preliminary data.</text>
</comment>
<proteinExistence type="predicted"/>
<dbReference type="EMBL" id="LAZR01040440">
    <property type="protein sequence ID" value="KKL14485.1"/>
    <property type="molecule type" value="Genomic_DNA"/>
</dbReference>
<gene>
    <name evidence="1" type="ORF">LCGC14_2515190</name>
</gene>
<name>A0A0F9AYH9_9ZZZZ</name>